<dbReference type="GO" id="GO:0016491">
    <property type="term" value="F:oxidoreductase activity"/>
    <property type="evidence" value="ECO:0007669"/>
    <property type="project" value="UniProtKB-KW"/>
</dbReference>
<dbReference type="InterPro" id="IPR045087">
    <property type="entry name" value="Cu-oxidase_fam"/>
</dbReference>
<feature type="compositionally biased region" description="Basic and acidic residues" evidence="7">
    <location>
        <begin position="1"/>
        <end position="11"/>
    </location>
</feature>
<dbReference type="SUPFAM" id="SSF49503">
    <property type="entry name" value="Cupredoxins"/>
    <property type="match status" value="3"/>
</dbReference>
<gene>
    <name evidence="12" type="primary">OpS5</name>
    <name evidence="12" type="ORF">LOC62_07G009155</name>
</gene>
<reference evidence="12" key="1">
    <citation type="submission" date="2023-10" db="EMBL/GenBank/DDBJ databases">
        <authorList>
            <person name="Noh H."/>
        </authorList>
    </citation>
    <scope>NUCLEOTIDE SEQUENCE</scope>
    <source>
        <strain evidence="12">DUCC4014</strain>
    </source>
</reference>
<keyword evidence="3" id="KW-0560">Oxidoreductase</keyword>
<evidence type="ECO:0000259" key="9">
    <source>
        <dbReference type="Pfam" id="PF00394"/>
    </source>
</evidence>
<dbReference type="PANTHER" id="PTHR11709">
    <property type="entry name" value="MULTI-COPPER OXIDASE"/>
    <property type="match status" value="1"/>
</dbReference>
<feature type="region of interest" description="Disordered" evidence="7">
    <location>
        <begin position="1"/>
        <end position="26"/>
    </location>
</feature>
<evidence type="ECO:0000313" key="12">
    <source>
        <dbReference type="EMBL" id="WOO85658.1"/>
    </source>
</evidence>
<dbReference type="InterPro" id="IPR011706">
    <property type="entry name" value="Cu-oxidase_C"/>
</dbReference>
<dbReference type="Pfam" id="PF07732">
    <property type="entry name" value="Cu-oxidase_3"/>
    <property type="match status" value="1"/>
</dbReference>
<dbReference type="EMBL" id="CP086720">
    <property type="protein sequence ID" value="WOO85658.1"/>
    <property type="molecule type" value="Genomic_DNA"/>
</dbReference>
<comment type="similarity">
    <text evidence="1">Belongs to the multicopper oxidase family.</text>
</comment>
<name>A0AAF0YL44_9TREE</name>
<protein>
    <submittedName>
        <fullName evidence="12">Oxidoreductase OpS5</fullName>
    </submittedName>
</protein>
<dbReference type="RefSeq" id="XP_062631684.1">
    <property type="nucleotide sequence ID" value="XM_062775700.1"/>
</dbReference>
<keyword evidence="13" id="KW-1185">Reference proteome</keyword>
<keyword evidence="2" id="KW-0479">Metal-binding</keyword>
<feature type="domain" description="Plastocyanin-like" evidence="11">
    <location>
        <begin position="120"/>
        <end position="227"/>
    </location>
</feature>
<keyword evidence="4" id="KW-0186">Copper</keyword>
<feature type="domain" description="Plastocyanin-like" evidence="9">
    <location>
        <begin position="239"/>
        <end position="441"/>
    </location>
</feature>
<dbReference type="Gene3D" id="2.60.40.420">
    <property type="entry name" value="Cupredoxins - blue copper proteins"/>
    <property type="match status" value="3"/>
</dbReference>
<feature type="transmembrane region" description="Helical" evidence="8">
    <location>
        <begin position="31"/>
        <end position="54"/>
    </location>
</feature>
<evidence type="ECO:0000256" key="7">
    <source>
        <dbReference type="SAM" id="MobiDB-lite"/>
    </source>
</evidence>
<dbReference type="Proteomes" id="UP000827549">
    <property type="component" value="Chromosome 7"/>
</dbReference>
<keyword evidence="5" id="KW-1015">Disulfide bond</keyword>
<dbReference type="AlphaFoldDB" id="A0AAF0YL44"/>
<keyword evidence="6" id="KW-0325">Glycoprotein</keyword>
<dbReference type="GeneID" id="87812318"/>
<organism evidence="12 13">
    <name type="scientific">Vanrija pseudolonga</name>
    <dbReference type="NCBI Taxonomy" id="143232"/>
    <lineage>
        <taxon>Eukaryota</taxon>
        <taxon>Fungi</taxon>
        <taxon>Dikarya</taxon>
        <taxon>Basidiomycota</taxon>
        <taxon>Agaricomycotina</taxon>
        <taxon>Tremellomycetes</taxon>
        <taxon>Trichosporonales</taxon>
        <taxon>Trichosporonaceae</taxon>
        <taxon>Vanrija</taxon>
    </lineage>
</organism>
<evidence type="ECO:0000256" key="3">
    <source>
        <dbReference type="ARBA" id="ARBA00023002"/>
    </source>
</evidence>
<evidence type="ECO:0000259" key="11">
    <source>
        <dbReference type="Pfam" id="PF07732"/>
    </source>
</evidence>
<keyword evidence="8" id="KW-1133">Transmembrane helix</keyword>
<evidence type="ECO:0000256" key="5">
    <source>
        <dbReference type="ARBA" id="ARBA00023157"/>
    </source>
</evidence>
<dbReference type="InterPro" id="IPR011707">
    <property type="entry name" value="Cu-oxidase-like_N"/>
</dbReference>
<dbReference type="PROSITE" id="PS00080">
    <property type="entry name" value="MULTICOPPER_OXIDASE2"/>
    <property type="match status" value="1"/>
</dbReference>
<sequence>MSEARRQEEKVPIANPGAGPKGEKKSSTGKIIAGVLAVIVVLGIALGVGLGVGLKKHHHNDATSSSLKPGNTSDIHNVVSRPALLGDLDRWQGSKRNFVISSTPTTRTFNWTIDQALAAPGAMQKPVITINGNSPGPVLEANLGDRVIVNVYNNMTNETSIHWHALKQNGTNYYDGTYSITQCGIPPKGHFTYNFTVQDVGTTWYHAHKAAQYTDGLIGPIIFHSPNETAMTANKYDDEYTFILNDMYNTVSTALEWRFTAVGTGIDGQPGDEPSPDGGMINGVSQSRCAYIPPSNLVIAERRRDFDGMQNKVSQRKRSDTTGTLYPETNYCGNLTTDYYNVTLVGNSTYRIRLINAGTFTTTIFSIDNHNLTVIEADGVSIEPYVAQSVELAVAQRYSVLVKLDQKPGAYWIRNVLGTDQLRYTGPLFNESTFGVLRYEGTDTAAIPADLPAPVVANGTQFGTMTKFVPADKLDAPQPTNQQNVYFNMQYTANNQHYMFFNSTSWTPLPPGQMALSAINTTTASNTSFIANNIGDQLNYINPSYGVFDLVVNSQDDGDHPFHMHGHTFFVMSQGDGHFYGDSSSFNTTNPMRRDTILIQSYGHVVLRIIMDNPGIWAFHCHITWHMEIGLLLTLTNLPDKIAQFSLPDDLLANCKVNAQNGW</sequence>
<dbReference type="InterPro" id="IPR033138">
    <property type="entry name" value="Cu_oxidase_CS"/>
</dbReference>
<feature type="domain" description="Plastocyanin-like" evidence="10">
    <location>
        <begin position="534"/>
        <end position="639"/>
    </location>
</feature>
<dbReference type="InterPro" id="IPR001117">
    <property type="entry name" value="Cu-oxidase_2nd"/>
</dbReference>
<dbReference type="Pfam" id="PF07731">
    <property type="entry name" value="Cu-oxidase_2"/>
    <property type="match status" value="1"/>
</dbReference>
<proteinExistence type="inferred from homology"/>
<dbReference type="InterPro" id="IPR008972">
    <property type="entry name" value="Cupredoxin"/>
</dbReference>
<evidence type="ECO:0000313" key="13">
    <source>
        <dbReference type="Proteomes" id="UP000827549"/>
    </source>
</evidence>
<evidence type="ECO:0000259" key="10">
    <source>
        <dbReference type="Pfam" id="PF07731"/>
    </source>
</evidence>
<evidence type="ECO:0000256" key="1">
    <source>
        <dbReference type="ARBA" id="ARBA00010609"/>
    </source>
</evidence>
<dbReference type="PANTHER" id="PTHR11709:SF414">
    <property type="entry name" value="ADR239WP"/>
    <property type="match status" value="1"/>
</dbReference>
<accession>A0AAF0YL44</accession>
<evidence type="ECO:0000256" key="4">
    <source>
        <dbReference type="ARBA" id="ARBA00023008"/>
    </source>
</evidence>
<dbReference type="PROSITE" id="PS00079">
    <property type="entry name" value="MULTICOPPER_OXIDASE1"/>
    <property type="match status" value="1"/>
</dbReference>
<dbReference type="InterPro" id="IPR002355">
    <property type="entry name" value="Cu_oxidase_Cu_BS"/>
</dbReference>
<evidence type="ECO:0000256" key="8">
    <source>
        <dbReference type="SAM" id="Phobius"/>
    </source>
</evidence>
<dbReference type="Pfam" id="PF00394">
    <property type="entry name" value="Cu-oxidase"/>
    <property type="match status" value="1"/>
</dbReference>
<dbReference type="GO" id="GO:0005507">
    <property type="term" value="F:copper ion binding"/>
    <property type="evidence" value="ECO:0007669"/>
    <property type="project" value="InterPro"/>
</dbReference>
<dbReference type="CDD" id="cd13910">
    <property type="entry name" value="CuRO_3_MCO_like_4"/>
    <property type="match status" value="1"/>
</dbReference>
<evidence type="ECO:0000256" key="6">
    <source>
        <dbReference type="ARBA" id="ARBA00023180"/>
    </source>
</evidence>
<keyword evidence="8" id="KW-0812">Transmembrane</keyword>
<evidence type="ECO:0000256" key="2">
    <source>
        <dbReference type="ARBA" id="ARBA00022723"/>
    </source>
</evidence>
<keyword evidence="8" id="KW-0472">Membrane</keyword>